<keyword evidence="3 8" id="KW-0547">Nucleotide-binding</keyword>
<dbReference type="FunFam" id="1.10.510.10:FF:000571">
    <property type="entry name" value="Maternal embryonic leucine zipper kinase"/>
    <property type="match status" value="1"/>
</dbReference>
<feature type="region of interest" description="Disordered" evidence="9">
    <location>
        <begin position="499"/>
        <end position="567"/>
    </location>
</feature>
<evidence type="ECO:0000256" key="3">
    <source>
        <dbReference type="ARBA" id="ARBA00022741"/>
    </source>
</evidence>
<evidence type="ECO:0000256" key="9">
    <source>
        <dbReference type="SAM" id="MobiDB-lite"/>
    </source>
</evidence>
<keyword evidence="1" id="KW-0723">Serine/threonine-protein kinase</keyword>
<keyword evidence="2" id="KW-0808">Transferase</keyword>
<dbReference type="PROSITE" id="PS00107">
    <property type="entry name" value="PROTEIN_KINASE_ATP"/>
    <property type="match status" value="1"/>
</dbReference>
<dbReference type="InterPro" id="IPR000182">
    <property type="entry name" value="GNAT_dom"/>
</dbReference>
<evidence type="ECO:0000256" key="5">
    <source>
        <dbReference type="ARBA" id="ARBA00022840"/>
    </source>
</evidence>
<dbReference type="FunFam" id="3.30.200.20:FF:000003">
    <property type="entry name" value="Non-specific serine/threonine protein kinase"/>
    <property type="match status" value="1"/>
</dbReference>
<feature type="region of interest" description="Disordered" evidence="9">
    <location>
        <begin position="828"/>
        <end position="856"/>
    </location>
</feature>
<protein>
    <submittedName>
        <fullName evidence="13">Protein kinase putative</fullName>
    </submittedName>
</protein>
<feature type="compositionally biased region" description="Low complexity" evidence="9">
    <location>
        <begin position="608"/>
        <end position="620"/>
    </location>
</feature>
<feature type="domain" description="N-acetyltransferase" evidence="11">
    <location>
        <begin position="43"/>
        <end position="201"/>
    </location>
</feature>
<evidence type="ECO:0000256" key="6">
    <source>
        <dbReference type="ARBA" id="ARBA00023315"/>
    </source>
</evidence>
<dbReference type="CDD" id="cd14009">
    <property type="entry name" value="STKc_ATG1_ULK_like"/>
    <property type="match status" value="1"/>
</dbReference>
<feature type="compositionally biased region" description="Low complexity" evidence="9">
    <location>
        <begin position="828"/>
        <end position="845"/>
    </location>
</feature>
<dbReference type="GO" id="GO:0004674">
    <property type="term" value="F:protein serine/threonine kinase activity"/>
    <property type="evidence" value="ECO:0007669"/>
    <property type="project" value="UniProtKB-KW"/>
</dbReference>
<comment type="similarity">
    <text evidence="7">Belongs to the acetyltransferase family. ARD1 subfamily.</text>
</comment>
<dbReference type="InterPro" id="IPR021109">
    <property type="entry name" value="Peptidase_aspartic_dom_sf"/>
</dbReference>
<evidence type="ECO:0000256" key="2">
    <source>
        <dbReference type="ARBA" id="ARBA00022679"/>
    </source>
</evidence>
<dbReference type="Pfam" id="PF00069">
    <property type="entry name" value="Pkinase"/>
    <property type="match status" value="1"/>
</dbReference>
<dbReference type="InterPro" id="IPR045269">
    <property type="entry name" value="Atg1-like"/>
</dbReference>
<dbReference type="PROSITE" id="PS50011">
    <property type="entry name" value="PROTEIN_KINASE_DOM"/>
    <property type="match status" value="1"/>
</dbReference>
<keyword evidence="6" id="KW-0012">Acyltransferase</keyword>
<reference evidence="13" key="2">
    <citation type="submission" date="2011-02" db="EMBL/GenBank/DDBJ databases">
        <authorList>
            <person name="MacLean D."/>
        </authorList>
    </citation>
    <scope>NUCLEOTIDE SEQUENCE</scope>
</reference>
<evidence type="ECO:0000313" key="13">
    <source>
        <dbReference type="EMBL" id="CCA21556.1"/>
    </source>
</evidence>
<dbReference type="Pfam" id="PF00583">
    <property type="entry name" value="Acetyltransf_1"/>
    <property type="match status" value="1"/>
</dbReference>
<dbReference type="CDD" id="cd04301">
    <property type="entry name" value="NAT_SF"/>
    <property type="match status" value="1"/>
</dbReference>
<dbReference type="FunFam" id="3.40.630.30:FF:000034">
    <property type="entry name" value="N-alpha-acetyltransferase 20"/>
    <property type="match status" value="1"/>
</dbReference>
<evidence type="ECO:0000256" key="8">
    <source>
        <dbReference type="PROSITE-ProRule" id="PRU10141"/>
    </source>
</evidence>
<evidence type="ECO:0000259" key="11">
    <source>
        <dbReference type="PROSITE" id="PS51186"/>
    </source>
</evidence>
<feature type="compositionally biased region" description="Polar residues" evidence="9">
    <location>
        <begin position="553"/>
        <end position="567"/>
    </location>
</feature>
<feature type="compositionally biased region" description="Polar residues" evidence="9">
    <location>
        <begin position="846"/>
        <end position="855"/>
    </location>
</feature>
<keyword evidence="4 13" id="KW-0418">Kinase</keyword>
<dbReference type="GO" id="GO:0000045">
    <property type="term" value="P:autophagosome assembly"/>
    <property type="evidence" value="ECO:0007669"/>
    <property type="project" value="TreeGrafter"/>
</dbReference>
<dbReference type="EMBL" id="FR824171">
    <property type="protein sequence ID" value="CCA21556.1"/>
    <property type="molecule type" value="Genomic_DNA"/>
</dbReference>
<evidence type="ECO:0000256" key="7">
    <source>
        <dbReference type="ARBA" id="ARBA00025786"/>
    </source>
</evidence>
<feature type="compositionally biased region" description="Basic and acidic residues" evidence="9">
    <location>
        <begin position="537"/>
        <end position="552"/>
    </location>
</feature>
<dbReference type="GO" id="GO:0016020">
    <property type="term" value="C:membrane"/>
    <property type="evidence" value="ECO:0007669"/>
    <property type="project" value="TreeGrafter"/>
</dbReference>
<evidence type="ECO:0000256" key="1">
    <source>
        <dbReference type="ARBA" id="ARBA00022527"/>
    </source>
</evidence>
<dbReference type="GO" id="GO:0005776">
    <property type="term" value="C:autophagosome"/>
    <property type="evidence" value="ECO:0007669"/>
    <property type="project" value="TreeGrafter"/>
</dbReference>
<dbReference type="SUPFAM" id="SSF56112">
    <property type="entry name" value="Protein kinase-like (PK-like)"/>
    <property type="match status" value="1"/>
</dbReference>
<dbReference type="InterPro" id="IPR033121">
    <property type="entry name" value="PEPTIDASE_A1"/>
</dbReference>
<dbReference type="PANTHER" id="PTHR24348:SF22">
    <property type="entry name" value="NON-SPECIFIC SERINE_THREONINE PROTEIN KINASE"/>
    <property type="match status" value="1"/>
</dbReference>
<feature type="compositionally biased region" description="Basic and acidic residues" evidence="9">
    <location>
        <begin position="585"/>
        <end position="597"/>
    </location>
</feature>
<dbReference type="InterPro" id="IPR017441">
    <property type="entry name" value="Protein_kinase_ATP_BS"/>
</dbReference>
<feature type="region of interest" description="Disordered" evidence="9">
    <location>
        <begin position="585"/>
        <end position="682"/>
    </location>
</feature>
<dbReference type="Gene3D" id="3.40.630.30">
    <property type="match status" value="1"/>
</dbReference>
<gene>
    <name evidence="13" type="primary">AlNc14C126G6824</name>
    <name evidence="13" type="ORF">ALNC14_076990</name>
</gene>
<dbReference type="Gene3D" id="1.10.510.10">
    <property type="entry name" value="Transferase(Phosphotransferase) domain 1"/>
    <property type="match status" value="1"/>
</dbReference>
<evidence type="ECO:0000259" key="10">
    <source>
        <dbReference type="PROSITE" id="PS50011"/>
    </source>
</evidence>
<dbReference type="Gene3D" id="2.40.70.10">
    <property type="entry name" value="Acid Proteases"/>
    <property type="match status" value="2"/>
</dbReference>
<organism evidence="13">
    <name type="scientific">Albugo laibachii Nc14</name>
    <dbReference type="NCBI Taxonomy" id="890382"/>
    <lineage>
        <taxon>Eukaryota</taxon>
        <taxon>Sar</taxon>
        <taxon>Stramenopiles</taxon>
        <taxon>Oomycota</taxon>
        <taxon>Peronosporomycetes</taxon>
        <taxon>Albuginales</taxon>
        <taxon>Albuginaceae</taxon>
        <taxon>Albugo</taxon>
    </lineage>
</organism>
<dbReference type="PANTHER" id="PTHR24348">
    <property type="entry name" value="SERINE/THREONINE-PROTEIN KINASE UNC-51-RELATED"/>
    <property type="match status" value="1"/>
</dbReference>
<proteinExistence type="inferred from homology"/>
<dbReference type="SUPFAM" id="SSF55729">
    <property type="entry name" value="Acyl-CoA N-acyltransferases (Nat)"/>
    <property type="match status" value="1"/>
</dbReference>
<evidence type="ECO:0000259" key="12">
    <source>
        <dbReference type="PROSITE" id="PS51767"/>
    </source>
</evidence>
<dbReference type="InterPro" id="IPR011009">
    <property type="entry name" value="Kinase-like_dom_sf"/>
</dbReference>
<dbReference type="SUPFAM" id="SSF50630">
    <property type="entry name" value="Acid proteases"/>
    <property type="match status" value="1"/>
</dbReference>
<dbReference type="GO" id="GO:0016747">
    <property type="term" value="F:acyltransferase activity, transferring groups other than amino-acyl groups"/>
    <property type="evidence" value="ECO:0007669"/>
    <property type="project" value="InterPro"/>
</dbReference>
<name>F0WJV4_9STRA</name>
<dbReference type="PROSITE" id="PS51767">
    <property type="entry name" value="PEPTIDASE_A1"/>
    <property type="match status" value="1"/>
</dbReference>
<dbReference type="GO" id="GO:0010506">
    <property type="term" value="P:regulation of autophagy"/>
    <property type="evidence" value="ECO:0007669"/>
    <property type="project" value="InterPro"/>
</dbReference>
<feature type="domain" description="Peptidase A1" evidence="12">
    <location>
        <begin position="1185"/>
        <end position="1493"/>
    </location>
</feature>
<feature type="compositionally biased region" description="Polar residues" evidence="9">
    <location>
        <begin position="668"/>
        <end position="677"/>
    </location>
</feature>
<evidence type="ECO:0000256" key="4">
    <source>
        <dbReference type="ARBA" id="ARBA00022777"/>
    </source>
</evidence>
<accession>F0WJV4</accession>
<reference evidence="13" key="1">
    <citation type="journal article" date="2011" name="PLoS Biol.">
        <title>Gene gain and loss during evolution of obligate parasitism in the white rust pathogen of Arabidopsis thaliana.</title>
        <authorList>
            <person name="Kemen E."/>
            <person name="Gardiner A."/>
            <person name="Schultz-Larsen T."/>
            <person name="Kemen A.C."/>
            <person name="Balmuth A.L."/>
            <person name="Robert-Seilaniantz A."/>
            <person name="Bailey K."/>
            <person name="Holub E."/>
            <person name="Studholme D.J."/>
            <person name="Maclean D."/>
            <person name="Jones J.D."/>
        </authorList>
    </citation>
    <scope>NUCLEOTIDE SEQUENCE</scope>
</reference>
<feature type="domain" description="Protein kinase" evidence="10">
    <location>
        <begin position="227"/>
        <end position="493"/>
    </location>
</feature>
<feature type="compositionally biased region" description="Polar residues" evidence="9">
    <location>
        <begin position="598"/>
        <end position="607"/>
    </location>
</feature>
<keyword evidence="5 8" id="KW-0067">ATP-binding</keyword>
<dbReference type="PROSITE" id="PS51186">
    <property type="entry name" value="GNAT"/>
    <property type="match status" value="1"/>
</dbReference>
<dbReference type="GO" id="GO:0005829">
    <property type="term" value="C:cytosol"/>
    <property type="evidence" value="ECO:0007669"/>
    <property type="project" value="TreeGrafter"/>
</dbReference>
<dbReference type="Pfam" id="PF00026">
    <property type="entry name" value="Asp"/>
    <property type="match status" value="1"/>
</dbReference>
<feature type="region of interest" description="Disordered" evidence="9">
    <location>
        <begin position="715"/>
        <end position="734"/>
    </location>
</feature>
<dbReference type="InterPro" id="IPR016181">
    <property type="entry name" value="Acyl_CoA_acyltransferase"/>
</dbReference>
<feature type="binding site" evidence="8">
    <location>
        <position position="256"/>
    </location>
    <ligand>
        <name>ATP</name>
        <dbReference type="ChEBI" id="CHEBI:30616"/>
    </ligand>
</feature>
<sequence>MQCFMVARIDCFHEISWKVESVSLGLVRELSAEVHFCILRCGIVLPEMTSTRKFCCDDLLRFNNVNLDVLTETYNMSFYLQYLAKWPDYFLVQVDPNNNIMGYIMGKAEGVGHNWHGHVTAVTVAPEYRRLGLAKQLMEHLENVTVETYDGYFVDLFVRVSNIVAISMYEKFGYSVYRRVLGYYSSISEAEDAFDMRKALPRDKDNRSIIPLLHPVTPDQLGSIGDYVVTSKIGSGSFAVVYKGYHKLTKLPVAIKALSLQKLNKKLLENLESEIAIMRQVNHPNIVKLHDVKKTEKHIYLMLEYCAGGDLQQFMKRYNQPKDSSERGSTALPENIAQHFLNELAKGMYCLWQHHWVHRDLKPQNLLLSEFSPNATLKIADFGFARHLTTTSMAETLCGSPLYMAPEILKFQKYDAKADLWSIGTILYEVLVGRPPFGGANHVQLLANIERTELRFPPFATFSEPCVDLLKGLLQRSPLIRTGFEEFFQHPFVNLSKAEESHVDGTNGPDIETKDKASEGCDVTSHPHPVAAQGTEAEARPRLDADLSDKSQMRTSSPPTRVSAGLQQAQNVNTELMQTVAKNAKDDRTMHRQEESARNPSSQQMCLRTSTTQRTASSSRILGEIIGNSPRLSPQRSPVGGVIPSPRINPFKNITNQSLTRDNRTNRGADNNTNGTSVPLHESQACAKSNSKCPPIRLDNHILDSSEEYVLVESSEQGKLPHTSNHGDRIQPPSARASVFEKSSTSPKIPVSSTVAPSKAETTMCSATPKLTQQVVDATIHRIQAVAALAERMWFLSLRLHEQIVSMEPISSTEQQFQSLNAVSIFSMSPESSPASSRSSGPPKSRQASTSTSDPIASVRWDNLEDGSSSYALLEKERYLSSGEGLSLYIKCLRLIKNAIAYMHKDPEIVRGQSSHPWSIGNHWSLPSRKVTIAYLMEQLATCIDRADQCRKFVLSSSPECIKSCSNVILRPDGIIYAHVIQFGKEAAMKEVLGHWETAYDVYLQTALLLESVLTEEAVLLDDRFYAQISQELSVSQIKKSADKKALLFLLQSVEGRMRVVSKHTKKNGLARHTQSVPSCLGAQSATFFGFFEYGSTSTTFFPSSYRNFQWRDRKAKTQIGRMTLLATLIGFSVLPGFRDQSINSPMTTVERIPISIIGQESTPTGTTLSDFAMNANVYWSSQHYLVTVSVGKSGYYLSDLTSRDFRIKIVTDSTALWIPESIYDRNLNRRKWWKSRVSIPGEKSTTIDGYYAKDDLQLGKMQARKENIVIATTGAPLDSMERDQYQGVLGSGYKTTTNLNMYSTPFYHFLESRQYTLNVFSFSIFNQSYGELVIGEVDLIHGPLSYVAVCDTDEPWTIEFNQVKLDEEAILDNHLMIAQFNPAKAGILVPTMELNTIILALDRKGFSFSVLNGYYVALCGDRKLPPLRFQFGEALVNLTNDDYVLRSGNYCVLALSAQTERKTWVFGQVFFRIMYTVFDWGTGRQVPRMAFAKYSQCPAGTVWVNTLVSRYIMAIHPQGLEKIKTFDVNYALEADGQIGNGHLSENCLKVCWAPHVLQLIDAKNASNFTSSSSAG</sequence>
<dbReference type="InterPro" id="IPR000719">
    <property type="entry name" value="Prot_kinase_dom"/>
</dbReference>
<dbReference type="GO" id="GO:0005524">
    <property type="term" value="F:ATP binding"/>
    <property type="evidence" value="ECO:0007669"/>
    <property type="project" value="UniProtKB-UniRule"/>
</dbReference>
<dbReference type="HOGENOM" id="CLU_245312_0_0_1"/>
<dbReference type="GO" id="GO:0000407">
    <property type="term" value="C:phagophore assembly site"/>
    <property type="evidence" value="ECO:0007669"/>
    <property type="project" value="TreeGrafter"/>
</dbReference>
<dbReference type="SMART" id="SM00220">
    <property type="entry name" value="S_TKc"/>
    <property type="match status" value="1"/>
</dbReference>